<evidence type="ECO:0000313" key="2">
    <source>
        <dbReference type="Proteomes" id="UP001060215"/>
    </source>
</evidence>
<proteinExistence type="predicted"/>
<gene>
    <name evidence="1" type="ORF">LOK49_LG03G02472</name>
</gene>
<comment type="caution">
    <text evidence="1">The sequence shown here is derived from an EMBL/GenBank/DDBJ whole genome shotgun (WGS) entry which is preliminary data.</text>
</comment>
<keyword evidence="2" id="KW-1185">Reference proteome</keyword>
<sequence>MYNGCIRLTVANQTSSNRRTAFFCPPRAKCTISATYQQIGVIHSKSVRFFKNEVRRIRFLFSVRRFTYQPIATEIIKRTIRKIIHLHTSPYLKDEGENGGLRSVVSLFVKPLFEAMNEQNKWVQDGSAMCMAKMVECASDPPVVSFQKLCLKICKYLNNPNFLAKAALLPVVSSLSQCPQSNRKCALKDVGVIYASQIVVIDHQLQKKVQSLEAKCTSFEKKFDTKELTMLTCPIASLRALR</sequence>
<accession>A0ACC0IFR8</accession>
<protein>
    <submittedName>
        <fullName evidence="1">Microtubule-associated protein TORTIFOLIA1</fullName>
    </submittedName>
</protein>
<name>A0ACC0IFR8_9ERIC</name>
<evidence type="ECO:0000313" key="1">
    <source>
        <dbReference type="EMBL" id="KAI8023186.1"/>
    </source>
</evidence>
<reference evidence="1 2" key="1">
    <citation type="journal article" date="2022" name="Plant J.">
        <title>Chromosome-level genome of Camellia lanceoleosa provides a valuable resource for understanding genome evolution and self-incompatibility.</title>
        <authorList>
            <person name="Gong W."/>
            <person name="Xiao S."/>
            <person name="Wang L."/>
            <person name="Liao Z."/>
            <person name="Chang Y."/>
            <person name="Mo W."/>
            <person name="Hu G."/>
            <person name="Li W."/>
            <person name="Zhao G."/>
            <person name="Zhu H."/>
            <person name="Hu X."/>
            <person name="Ji K."/>
            <person name="Xiang X."/>
            <person name="Song Q."/>
            <person name="Yuan D."/>
            <person name="Jin S."/>
            <person name="Zhang L."/>
        </authorList>
    </citation>
    <scope>NUCLEOTIDE SEQUENCE [LARGE SCALE GENOMIC DNA]</scope>
    <source>
        <strain evidence="1">SQ_2022a</strain>
    </source>
</reference>
<dbReference type="EMBL" id="CM045763">
    <property type="protein sequence ID" value="KAI8023186.1"/>
    <property type="molecule type" value="Genomic_DNA"/>
</dbReference>
<organism evidence="1 2">
    <name type="scientific">Camellia lanceoleosa</name>
    <dbReference type="NCBI Taxonomy" id="1840588"/>
    <lineage>
        <taxon>Eukaryota</taxon>
        <taxon>Viridiplantae</taxon>
        <taxon>Streptophyta</taxon>
        <taxon>Embryophyta</taxon>
        <taxon>Tracheophyta</taxon>
        <taxon>Spermatophyta</taxon>
        <taxon>Magnoliopsida</taxon>
        <taxon>eudicotyledons</taxon>
        <taxon>Gunneridae</taxon>
        <taxon>Pentapetalae</taxon>
        <taxon>asterids</taxon>
        <taxon>Ericales</taxon>
        <taxon>Theaceae</taxon>
        <taxon>Camellia</taxon>
    </lineage>
</organism>
<dbReference type="Proteomes" id="UP001060215">
    <property type="component" value="Chromosome 6"/>
</dbReference>